<dbReference type="PANTHER" id="PTHR30561">
    <property type="entry name" value="SMR FAMILY PROTON-DEPENDENT DRUG EFFLUX TRANSPORTER SUGE"/>
    <property type="match status" value="1"/>
</dbReference>
<dbReference type="InterPro" id="IPR037185">
    <property type="entry name" value="EmrE-like"/>
</dbReference>
<proteinExistence type="inferred from homology"/>
<dbReference type="GeneID" id="77461794"/>
<feature type="transmembrane region" description="Helical" evidence="8">
    <location>
        <begin position="84"/>
        <end position="103"/>
    </location>
</feature>
<dbReference type="GO" id="GO:0005886">
    <property type="term" value="C:plasma membrane"/>
    <property type="evidence" value="ECO:0007669"/>
    <property type="project" value="UniProtKB-SubCell"/>
</dbReference>
<dbReference type="PANTHER" id="PTHR30561:SF1">
    <property type="entry name" value="MULTIDRUG TRANSPORTER EMRE"/>
    <property type="match status" value="1"/>
</dbReference>
<comment type="subcellular location">
    <subcellularLocation>
        <location evidence="1 7">Cell membrane</location>
        <topology evidence="1 7">Multi-pass membrane protein</topology>
    </subcellularLocation>
</comment>
<dbReference type="OrthoDB" id="21828at2"/>
<evidence type="ECO:0000256" key="1">
    <source>
        <dbReference type="ARBA" id="ARBA00004651"/>
    </source>
</evidence>
<comment type="similarity">
    <text evidence="7">Belongs to the drug/metabolite transporter (DMT) superfamily. Small multidrug resistance (SMR) (TC 2.A.7.1) family.</text>
</comment>
<dbReference type="EMBL" id="UHFX01000003">
    <property type="protein sequence ID" value="SUO03934.1"/>
    <property type="molecule type" value="Genomic_DNA"/>
</dbReference>
<keyword evidence="10" id="KW-1185">Reference proteome</keyword>
<keyword evidence="2" id="KW-0813">Transport</keyword>
<dbReference type="Pfam" id="PF00893">
    <property type="entry name" value="Multi_Drug_Res"/>
    <property type="match status" value="1"/>
</dbReference>
<dbReference type="InterPro" id="IPR000390">
    <property type="entry name" value="Small_drug/metabolite_transptr"/>
</dbReference>
<evidence type="ECO:0000256" key="7">
    <source>
        <dbReference type="RuleBase" id="RU003942"/>
    </source>
</evidence>
<name>A0A380LJ71_9FIRM</name>
<dbReference type="GO" id="GO:0022857">
    <property type="term" value="F:transmembrane transporter activity"/>
    <property type="evidence" value="ECO:0007669"/>
    <property type="project" value="InterPro"/>
</dbReference>
<dbReference type="Proteomes" id="UP000255523">
    <property type="component" value="Unassembled WGS sequence"/>
</dbReference>
<gene>
    <name evidence="9" type="primary">qacH</name>
    <name evidence="9" type="ORF">NCTC11087_00818</name>
</gene>
<keyword evidence="6 8" id="KW-0472">Membrane</keyword>
<dbReference type="RefSeq" id="WP_022789971.1">
    <property type="nucleotide sequence ID" value="NZ_CAUWMU010000005.1"/>
</dbReference>
<dbReference type="AlphaFoldDB" id="A0A380LJ71"/>
<dbReference type="InterPro" id="IPR045324">
    <property type="entry name" value="Small_multidrug_res"/>
</dbReference>
<evidence type="ECO:0000256" key="4">
    <source>
        <dbReference type="ARBA" id="ARBA00022692"/>
    </source>
</evidence>
<dbReference type="FunFam" id="1.10.3730.20:FF:000001">
    <property type="entry name" value="Quaternary ammonium compound resistance transporter SugE"/>
    <property type="match status" value="1"/>
</dbReference>
<evidence type="ECO:0000256" key="3">
    <source>
        <dbReference type="ARBA" id="ARBA00022475"/>
    </source>
</evidence>
<keyword evidence="5 8" id="KW-1133">Transmembrane helix</keyword>
<keyword evidence="3" id="KW-1003">Cell membrane</keyword>
<evidence type="ECO:0000256" key="5">
    <source>
        <dbReference type="ARBA" id="ARBA00022989"/>
    </source>
</evidence>
<reference evidence="9 10" key="1">
    <citation type="submission" date="2018-06" db="EMBL/GenBank/DDBJ databases">
        <authorList>
            <consortium name="Pathogen Informatics"/>
            <person name="Doyle S."/>
        </authorList>
    </citation>
    <scope>NUCLEOTIDE SEQUENCE [LARGE SCALE GENOMIC DNA]</scope>
    <source>
        <strain evidence="9 10">NCTC11087</strain>
    </source>
</reference>
<dbReference type="Gene3D" id="1.10.3730.20">
    <property type="match status" value="1"/>
</dbReference>
<evidence type="ECO:0000313" key="9">
    <source>
        <dbReference type="EMBL" id="SUO03934.1"/>
    </source>
</evidence>
<dbReference type="SUPFAM" id="SSF103481">
    <property type="entry name" value="Multidrug resistance efflux transporter EmrE"/>
    <property type="match status" value="1"/>
</dbReference>
<evidence type="ECO:0000256" key="6">
    <source>
        <dbReference type="ARBA" id="ARBA00023136"/>
    </source>
</evidence>
<organism evidence="9 10">
    <name type="scientific">Faecalicoccus pleomorphus</name>
    <dbReference type="NCBI Taxonomy" id="1323"/>
    <lineage>
        <taxon>Bacteria</taxon>
        <taxon>Bacillati</taxon>
        <taxon>Bacillota</taxon>
        <taxon>Erysipelotrichia</taxon>
        <taxon>Erysipelotrichales</taxon>
        <taxon>Erysipelotrichaceae</taxon>
        <taxon>Faecalicoccus</taxon>
    </lineage>
</organism>
<sequence>MEYLLLGIAIVFEILASSMLQSSAGFTKLGPSLACILFYSICFYAFSKALLKINLSIAYASWCAIGIVATTIISICIFNQKMSAVGFLGIVLIIIGCILLNLYGNPHG</sequence>
<feature type="transmembrane region" description="Helical" evidence="8">
    <location>
        <begin position="26"/>
        <end position="46"/>
    </location>
</feature>
<accession>A0A380LJ71</accession>
<evidence type="ECO:0000256" key="8">
    <source>
        <dbReference type="SAM" id="Phobius"/>
    </source>
</evidence>
<protein>
    <submittedName>
        <fullName evidence="9">Quaternary ammonium compound-resistance protein</fullName>
    </submittedName>
</protein>
<feature type="transmembrane region" description="Helical" evidence="8">
    <location>
        <begin position="58"/>
        <end position="78"/>
    </location>
</feature>
<evidence type="ECO:0000256" key="2">
    <source>
        <dbReference type="ARBA" id="ARBA00022448"/>
    </source>
</evidence>
<evidence type="ECO:0000313" key="10">
    <source>
        <dbReference type="Proteomes" id="UP000255523"/>
    </source>
</evidence>
<keyword evidence="4 7" id="KW-0812">Transmembrane</keyword>